<keyword evidence="3" id="KW-1185">Reference proteome</keyword>
<dbReference type="Proteomes" id="UP000299102">
    <property type="component" value="Unassembled WGS sequence"/>
</dbReference>
<comment type="caution">
    <text evidence="2">The sequence shown here is derived from an EMBL/GenBank/DDBJ whole genome shotgun (WGS) entry which is preliminary data.</text>
</comment>
<gene>
    <name evidence="2" type="ORF">EVAR_96982_1</name>
</gene>
<accession>A0A4C1VCW6</accession>
<name>A0A4C1VCW6_EUMVA</name>
<protein>
    <submittedName>
        <fullName evidence="2">Uncharacterized protein</fullName>
    </submittedName>
</protein>
<evidence type="ECO:0000313" key="2">
    <source>
        <dbReference type="EMBL" id="GBP36988.1"/>
    </source>
</evidence>
<organism evidence="2 3">
    <name type="scientific">Eumeta variegata</name>
    <name type="common">Bagworm moth</name>
    <name type="synonym">Eumeta japonica</name>
    <dbReference type="NCBI Taxonomy" id="151549"/>
    <lineage>
        <taxon>Eukaryota</taxon>
        <taxon>Metazoa</taxon>
        <taxon>Ecdysozoa</taxon>
        <taxon>Arthropoda</taxon>
        <taxon>Hexapoda</taxon>
        <taxon>Insecta</taxon>
        <taxon>Pterygota</taxon>
        <taxon>Neoptera</taxon>
        <taxon>Endopterygota</taxon>
        <taxon>Lepidoptera</taxon>
        <taxon>Glossata</taxon>
        <taxon>Ditrysia</taxon>
        <taxon>Tineoidea</taxon>
        <taxon>Psychidae</taxon>
        <taxon>Oiketicinae</taxon>
        <taxon>Eumeta</taxon>
    </lineage>
</organism>
<dbReference type="AlphaFoldDB" id="A0A4C1VCW6"/>
<dbReference type="EMBL" id="BGZK01000326">
    <property type="protein sequence ID" value="GBP36988.1"/>
    <property type="molecule type" value="Genomic_DNA"/>
</dbReference>
<evidence type="ECO:0000256" key="1">
    <source>
        <dbReference type="SAM" id="MobiDB-lite"/>
    </source>
</evidence>
<reference evidence="2 3" key="1">
    <citation type="journal article" date="2019" name="Commun. Biol.">
        <title>The bagworm genome reveals a unique fibroin gene that provides high tensile strength.</title>
        <authorList>
            <person name="Kono N."/>
            <person name="Nakamura H."/>
            <person name="Ohtoshi R."/>
            <person name="Tomita M."/>
            <person name="Numata K."/>
            <person name="Arakawa K."/>
        </authorList>
    </citation>
    <scope>NUCLEOTIDE SEQUENCE [LARGE SCALE GENOMIC DNA]</scope>
</reference>
<evidence type="ECO:0000313" key="3">
    <source>
        <dbReference type="Proteomes" id="UP000299102"/>
    </source>
</evidence>
<feature type="region of interest" description="Disordered" evidence="1">
    <location>
        <begin position="55"/>
        <end position="77"/>
    </location>
</feature>
<proteinExistence type="predicted"/>
<sequence length="202" mass="22910">MHKIPVTYRQSDGRTGEHDETISVQLLHFGLEHFEHPKPVSLHETIDECLRFNSERGSVSARTPPRPDGAPSGVPQPNGAIDMIILADDSPRVFFTPRFQYRRVSRHFGFSFTVASEYGFLRRMGKMMDSVSMFRLVYYSTSFTSGGRSTPVTNALFFVVLPMRKEEKKEKNPLWAVRVPRHTGVSDSHGLKPPEQLITAMS</sequence>